<sequence>MSRSRARERHELGLINSRQVRVIARPLIIVGLGRTSGGGLTKLSNMITWVIFFQIVHQTYPVFRAKQNDDTLFRGAGSNNTSFMCIRFYRRAWILPPHKPAQTGHSTKIPEKTNCTFQLQRDKVREMPAEKRQKGTFIFLLSHILAQSSSSVRVATEAVSSRLQIKRSGIRVCVCAWRRRCELFLYTGAQTVSDMVSSVNSRKIFGDTQRVAAHYAAAAAPCKI</sequence>
<name>A0ABD2XQ29_9HYME</name>
<dbReference type="EMBL" id="JBJJXI010000014">
    <property type="protein sequence ID" value="KAL3407206.1"/>
    <property type="molecule type" value="Genomic_DNA"/>
</dbReference>
<evidence type="ECO:0000313" key="2">
    <source>
        <dbReference type="Proteomes" id="UP001627154"/>
    </source>
</evidence>
<dbReference type="AlphaFoldDB" id="A0ABD2XQ29"/>
<comment type="caution">
    <text evidence="1">The sequence shown here is derived from an EMBL/GenBank/DDBJ whole genome shotgun (WGS) entry which is preliminary data.</text>
</comment>
<organism evidence="1 2">
    <name type="scientific">Trichogramma kaykai</name>
    <dbReference type="NCBI Taxonomy" id="54128"/>
    <lineage>
        <taxon>Eukaryota</taxon>
        <taxon>Metazoa</taxon>
        <taxon>Ecdysozoa</taxon>
        <taxon>Arthropoda</taxon>
        <taxon>Hexapoda</taxon>
        <taxon>Insecta</taxon>
        <taxon>Pterygota</taxon>
        <taxon>Neoptera</taxon>
        <taxon>Endopterygota</taxon>
        <taxon>Hymenoptera</taxon>
        <taxon>Apocrita</taxon>
        <taxon>Proctotrupomorpha</taxon>
        <taxon>Chalcidoidea</taxon>
        <taxon>Trichogrammatidae</taxon>
        <taxon>Trichogramma</taxon>
    </lineage>
</organism>
<accession>A0ABD2XQ29</accession>
<evidence type="ECO:0000313" key="1">
    <source>
        <dbReference type="EMBL" id="KAL3407206.1"/>
    </source>
</evidence>
<proteinExistence type="predicted"/>
<gene>
    <name evidence="1" type="ORF">TKK_000675</name>
</gene>
<dbReference type="Proteomes" id="UP001627154">
    <property type="component" value="Unassembled WGS sequence"/>
</dbReference>
<keyword evidence="2" id="KW-1185">Reference proteome</keyword>
<reference evidence="1 2" key="1">
    <citation type="journal article" date="2024" name="bioRxiv">
        <title>A reference genome for Trichogramma kaykai: A tiny desert-dwelling parasitoid wasp with competing sex-ratio distorters.</title>
        <authorList>
            <person name="Culotta J."/>
            <person name="Lindsey A.R."/>
        </authorList>
    </citation>
    <scope>NUCLEOTIDE SEQUENCE [LARGE SCALE GENOMIC DNA]</scope>
    <source>
        <strain evidence="1 2">KSX58</strain>
    </source>
</reference>
<protein>
    <submittedName>
        <fullName evidence="1">Uncharacterized protein</fullName>
    </submittedName>
</protein>